<dbReference type="InterPro" id="IPR036390">
    <property type="entry name" value="WH_DNA-bd_sf"/>
</dbReference>
<dbReference type="FunFam" id="1.10.10.10:FF:000056">
    <property type="entry name" value="IclR family transcriptional regulator"/>
    <property type="match status" value="1"/>
</dbReference>
<feature type="domain" description="IclR-ED" evidence="8">
    <location>
        <begin position="80"/>
        <end position="264"/>
    </location>
</feature>
<keyword evidence="10" id="KW-1185">Reference proteome</keyword>
<dbReference type="eggNOG" id="COG1414">
    <property type="taxonomic scope" value="Bacteria"/>
</dbReference>
<dbReference type="HOGENOM" id="CLU_062618_0_1_11"/>
<comment type="function">
    <text evidence="5">May be an activator protein for the gylABX operon.</text>
</comment>
<gene>
    <name evidence="9" type="primary">pcaR</name>
    <name evidence="9" type="ordered locus">SACE_5863</name>
</gene>
<dbReference type="RefSeq" id="WP_011874867.1">
    <property type="nucleotide sequence ID" value="NC_009142.1"/>
</dbReference>
<dbReference type="NCBIfam" id="TIGR02431">
    <property type="entry name" value="pcaR_pcaU"/>
    <property type="match status" value="1"/>
</dbReference>
<dbReference type="GO" id="GO:0045893">
    <property type="term" value="P:positive regulation of DNA-templated transcription"/>
    <property type="evidence" value="ECO:0007669"/>
    <property type="project" value="InterPro"/>
</dbReference>
<feature type="domain" description="HTH iclR-type" evidence="7">
    <location>
        <begin position="19"/>
        <end position="79"/>
    </location>
</feature>
<evidence type="ECO:0000256" key="1">
    <source>
        <dbReference type="ARBA" id="ARBA00022798"/>
    </source>
</evidence>
<proteinExistence type="predicted"/>
<dbReference type="KEGG" id="sen:SACE_5863"/>
<organism evidence="9 10">
    <name type="scientific">Saccharopolyspora erythraea (strain ATCC 11635 / DSM 40517 / JCM 4748 / NBRC 13426 / NCIMB 8594 / NRRL 2338)</name>
    <dbReference type="NCBI Taxonomy" id="405948"/>
    <lineage>
        <taxon>Bacteria</taxon>
        <taxon>Bacillati</taxon>
        <taxon>Actinomycetota</taxon>
        <taxon>Actinomycetes</taxon>
        <taxon>Pseudonocardiales</taxon>
        <taxon>Pseudonocardiaceae</taxon>
        <taxon>Saccharopolyspora</taxon>
    </lineage>
</organism>
<dbReference type="SUPFAM" id="SSF46785">
    <property type="entry name" value="Winged helix' DNA-binding domain"/>
    <property type="match status" value="1"/>
</dbReference>
<dbReference type="PANTHER" id="PTHR30136:SF34">
    <property type="entry name" value="TRANSCRIPTIONAL REGULATOR"/>
    <property type="match status" value="1"/>
</dbReference>
<keyword evidence="4" id="KW-0804">Transcription</keyword>
<dbReference type="PROSITE" id="PS51078">
    <property type="entry name" value="ICLR_ED"/>
    <property type="match status" value="1"/>
</dbReference>
<reference evidence="9 10" key="1">
    <citation type="journal article" date="2007" name="Nat. Biotechnol.">
        <title>Complete genome sequence of the erythromycin-producing bacterium Saccharopolyspora erythraea NRRL23338.</title>
        <authorList>
            <person name="Oliynyk M."/>
            <person name="Samborskyy M."/>
            <person name="Lester J.B."/>
            <person name="Mironenko T."/>
            <person name="Scott N."/>
            <person name="Dickens S."/>
            <person name="Haydock S.F."/>
            <person name="Leadlay P.F."/>
        </authorList>
    </citation>
    <scope>NUCLEOTIDE SEQUENCE [LARGE SCALE GENOMIC DNA]</scope>
    <source>
        <strain evidence="10">ATCC 11635 / DSM 40517 / JCM 4748 / NBRC 13426 / NCIMB 8594 / NRRL 2338</strain>
    </source>
</reference>
<dbReference type="InterPro" id="IPR050707">
    <property type="entry name" value="HTH_MetabolicPath_Reg"/>
</dbReference>
<evidence type="ECO:0000256" key="6">
    <source>
        <dbReference type="ARBA" id="ARBA00070406"/>
    </source>
</evidence>
<dbReference type="AlphaFoldDB" id="A4FLX2"/>
<dbReference type="Pfam" id="PF09339">
    <property type="entry name" value="HTH_IclR"/>
    <property type="match status" value="1"/>
</dbReference>
<dbReference type="InterPro" id="IPR012794">
    <property type="entry name" value="PcaR_PcaU"/>
</dbReference>
<evidence type="ECO:0000256" key="5">
    <source>
        <dbReference type="ARBA" id="ARBA00058938"/>
    </source>
</evidence>
<dbReference type="GO" id="GO:0006071">
    <property type="term" value="P:glycerol metabolic process"/>
    <property type="evidence" value="ECO:0007669"/>
    <property type="project" value="UniProtKB-KW"/>
</dbReference>
<evidence type="ECO:0000256" key="3">
    <source>
        <dbReference type="ARBA" id="ARBA00023125"/>
    </source>
</evidence>
<dbReference type="STRING" id="405948.SACE_5863"/>
<dbReference type="GO" id="GO:0046278">
    <property type="term" value="P:3,4-dihydroxybenzoate metabolic process"/>
    <property type="evidence" value="ECO:0007669"/>
    <property type="project" value="InterPro"/>
</dbReference>
<dbReference type="InterPro" id="IPR014757">
    <property type="entry name" value="Tscrpt_reg_IclR_C"/>
</dbReference>
<dbReference type="GO" id="GO:0045892">
    <property type="term" value="P:negative regulation of DNA-templated transcription"/>
    <property type="evidence" value="ECO:0007669"/>
    <property type="project" value="TreeGrafter"/>
</dbReference>
<evidence type="ECO:0000259" key="7">
    <source>
        <dbReference type="PROSITE" id="PS51077"/>
    </source>
</evidence>
<protein>
    <recommendedName>
        <fullName evidence="6">Glycerol operon regulatory protein</fullName>
    </recommendedName>
</protein>
<dbReference type="PANTHER" id="PTHR30136">
    <property type="entry name" value="HELIX-TURN-HELIX TRANSCRIPTIONAL REGULATOR, ICLR FAMILY"/>
    <property type="match status" value="1"/>
</dbReference>
<dbReference type="SMART" id="SM00346">
    <property type="entry name" value="HTH_ICLR"/>
    <property type="match status" value="1"/>
</dbReference>
<dbReference type="SUPFAM" id="SSF55781">
    <property type="entry name" value="GAF domain-like"/>
    <property type="match status" value="1"/>
</dbReference>
<evidence type="ECO:0000256" key="2">
    <source>
        <dbReference type="ARBA" id="ARBA00023015"/>
    </source>
</evidence>
<sequence>MPESRPGGVVAAVRGAHFVRAAERTLAVLRAFAPDRPEMTLTEVAEASGLDRAGARRLLLTLIDLGYVHHDGRQYALTPQVLEFGYAYLSSRSLPQIAEPHLRRLTGELREMTALGVLDGDDVRYVAQVPGPKLLSVSIPVGTRFPAHATSMGKVLLAAMPPEHLEARLRSMELGRITPHTITTREGLLAELARVRRQGFVISDDELEAGLRGVAAPVRGADGRVVAAVNVSLDARGATEEVVRNEVVPPLVTTAARIEADLRLKPARGA</sequence>
<dbReference type="InterPro" id="IPR036388">
    <property type="entry name" value="WH-like_DNA-bd_sf"/>
</dbReference>
<evidence type="ECO:0000256" key="4">
    <source>
        <dbReference type="ARBA" id="ARBA00023163"/>
    </source>
</evidence>
<evidence type="ECO:0000259" key="8">
    <source>
        <dbReference type="PROSITE" id="PS51078"/>
    </source>
</evidence>
<accession>A4FLX2</accession>
<dbReference type="Proteomes" id="UP000006728">
    <property type="component" value="Chromosome"/>
</dbReference>
<evidence type="ECO:0000313" key="9">
    <source>
        <dbReference type="EMBL" id="CAM05047.1"/>
    </source>
</evidence>
<dbReference type="InterPro" id="IPR005471">
    <property type="entry name" value="Tscrpt_reg_IclR_N"/>
</dbReference>
<dbReference type="Pfam" id="PF01614">
    <property type="entry name" value="IclR_C"/>
    <property type="match status" value="1"/>
</dbReference>
<keyword evidence="3" id="KW-0238">DNA-binding</keyword>
<dbReference type="EMBL" id="AM420293">
    <property type="protein sequence ID" value="CAM05047.1"/>
    <property type="molecule type" value="Genomic_DNA"/>
</dbReference>
<dbReference type="PROSITE" id="PS51077">
    <property type="entry name" value="HTH_ICLR"/>
    <property type="match status" value="1"/>
</dbReference>
<dbReference type="Gene3D" id="3.30.450.40">
    <property type="match status" value="1"/>
</dbReference>
<keyword evidence="2" id="KW-0805">Transcription regulation</keyword>
<dbReference type="Gene3D" id="1.10.10.10">
    <property type="entry name" value="Winged helix-like DNA-binding domain superfamily/Winged helix DNA-binding domain"/>
    <property type="match status" value="1"/>
</dbReference>
<evidence type="ECO:0000313" key="10">
    <source>
        <dbReference type="Proteomes" id="UP000006728"/>
    </source>
</evidence>
<dbReference type="InterPro" id="IPR029016">
    <property type="entry name" value="GAF-like_dom_sf"/>
</dbReference>
<name>A4FLX2_SACEN</name>
<dbReference type="GO" id="GO:0003677">
    <property type="term" value="F:DNA binding"/>
    <property type="evidence" value="ECO:0007669"/>
    <property type="project" value="UniProtKB-KW"/>
</dbReference>
<dbReference type="GO" id="GO:0003700">
    <property type="term" value="F:DNA-binding transcription factor activity"/>
    <property type="evidence" value="ECO:0007669"/>
    <property type="project" value="TreeGrafter"/>
</dbReference>
<keyword evidence="1" id="KW-0319">Glycerol metabolism</keyword>